<dbReference type="InterPro" id="IPR006195">
    <property type="entry name" value="aa-tRNA-synth_II"/>
</dbReference>
<dbReference type="Proteomes" id="UP000250796">
    <property type="component" value="Chromosome MESINF"/>
</dbReference>
<feature type="binding site" evidence="7">
    <location>
        <position position="230"/>
    </location>
    <ligand>
        <name>ATP</name>
        <dbReference type="ChEBI" id="CHEBI:30616"/>
    </ligand>
</feature>
<dbReference type="GO" id="GO:0005524">
    <property type="term" value="F:ATP binding"/>
    <property type="evidence" value="ECO:0007669"/>
    <property type="project" value="UniProtKB-UniRule"/>
</dbReference>
<dbReference type="NCBIfam" id="NF001750">
    <property type="entry name" value="PRK00476.1"/>
    <property type="match status" value="1"/>
</dbReference>
<evidence type="ECO:0000256" key="4">
    <source>
        <dbReference type="ARBA" id="ARBA00022840"/>
    </source>
</evidence>
<dbReference type="Gene3D" id="3.30.930.10">
    <property type="entry name" value="Bira Bifunctional Protein, Domain 2"/>
    <property type="match status" value="1"/>
</dbReference>
<dbReference type="InterPro" id="IPR004115">
    <property type="entry name" value="GAD-like_sf"/>
</dbReference>
<sequence>MKKRTHTCGELRISDAGKIVILNGWVDRIRDLGGIKFVLLRDRYGFTQVVFDPQNEALYSMALKLGNEFCVSVTGTVRERPGDARNSGMSTGDIEIAADELEILSESAIPPIYINIDEESSEEMHLRYRYLDLRRPAMQNNIVTRHRFVQATRSYLNRNGFIDVETPVLGKSTPEGARDFLVPSRLKPGKFYALPQSPQIFKQLLMVAGFDKYYQIAKCFRDEDFRADRQPEFTQIDIEMSFATEEDVFSITEGLMKHAFKEAVGVDLETPFKRFTYREVMDLYGSDKPDTRYEMEIRDLSAQFDGTSFSPISDALGQGMKVKGFMIRGLAGKFSRKRLDDFTQQSKELGLGGLMWIKVESDSIKSSIIKHCQREVEKVVEFFGAEVGDLVLLSVGESLSLSRALGQLRIRITKEENLRAEGFDFLWVTEFPMFSFNKEEGRIEAEHHPFTMPDLDDLEKFGDTQPLKVRSKAYDLVLNGYEIASGSVRIHRQDIQSRVFDLIGLSREEAMEKFGYLLEAFQYGPPPHAGIAPGLDRIVAIIVGAPSIRDVIAFPKVASGADLMTSAPSEVSQKQLDLLKLQLKDSGDRE</sequence>
<dbReference type="CDD" id="cd00777">
    <property type="entry name" value="AspRS_core"/>
    <property type="match status" value="1"/>
</dbReference>
<protein>
    <recommendedName>
        <fullName evidence="7">Aspartate--tRNA ligase</fullName>
        <ecNumber evidence="7">6.1.1.12</ecNumber>
    </recommendedName>
    <alternativeName>
        <fullName evidence="7">Aspartyl-tRNA synthetase</fullName>
        <shortName evidence="7">AspRS</shortName>
    </alternativeName>
</protein>
<keyword evidence="4 7" id="KW-0067">ATP-binding</keyword>
<keyword evidence="6 7" id="KW-0030">Aminoacyl-tRNA synthetase</keyword>
<keyword evidence="2 7" id="KW-0436">Ligase</keyword>
<dbReference type="KEGG" id="minf:MESINF_2616"/>
<feature type="binding site" evidence="7">
    <location>
        <begin position="221"/>
        <end position="223"/>
    </location>
    <ligand>
        <name>ATP</name>
        <dbReference type="ChEBI" id="CHEBI:30616"/>
    </ligand>
</feature>
<feature type="binding site" evidence="7">
    <location>
        <position position="221"/>
    </location>
    <ligand>
        <name>L-aspartate</name>
        <dbReference type="ChEBI" id="CHEBI:29991"/>
    </ligand>
</feature>
<dbReference type="Pfam" id="PF02938">
    <property type="entry name" value="GAD"/>
    <property type="match status" value="1"/>
</dbReference>
<keyword evidence="10" id="KW-1185">Reference proteome</keyword>
<evidence type="ECO:0000313" key="9">
    <source>
        <dbReference type="EMBL" id="SSC14056.1"/>
    </source>
</evidence>
<dbReference type="Gene3D" id="3.30.1360.30">
    <property type="entry name" value="GAD-like domain"/>
    <property type="match status" value="1"/>
</dbReference>
<accession>A0A7Z7LH77</accession>
<dbReference type="InterPro" id="IPR047090">
    <property type="entry name" value="AspRS_core"/>
</dbReference>
<dbReference type="EMBL" id="LS974202">
    <property type="protein sequence ID" value="SSC14056.1"/>
    <property type="molecule type" value="Genomic_DNA"/>
</dbReference>
<dbReference type="SUPFAM" id="SSF55681">
    <property type="entry name" value="Class II aaRS and biotin synthetases"/>
    <property type="match status" value="1"/>
</dbReference>
<evidence type="ECO:0000256" key="7">
    <source>
        <dbReference type="HAMAP-Rule" id="MF_00044"/>
    </source>
</evidence>
<evidence type="ECO:0000256" key="1">
    <source>
        <dbReference type="ARBA" id="ARBA00006303"/>
    </source>
</evidence>
<dbReference type="InterPro" id="IPR047089">
    <property type="entry name" value="Asp-tRNA-ligase_1_N"/>
</dbReference>
<evidence type="ECO:0000256" key="3">
    <source>
        <dbReference type="ARBA" id="ARBA00022741"/>
    </source>
</evidence>
<dbReference type="InterPro" id="IPR004365">
    <property type="entry name" value="NA-bd_OB_tRNA"/>
</dbReference>
<dbReference type="PRINTS" id="PR01042">
    <property type="entry name" value="TRNASYNTHASP"/>
</dbReference>
<dbReference type="EC" id="6.1.1.12" evidence="7"/>
<dbReference type="GO" id="GO:0003676">
    <property type="term" value="F:nucleic acid binding"/>
    <property type="evidence" value="ECO:0007669"/>
    <property type="project" value="InterPro"/>
</dbReference>
<comment type="subcellular location">
    <subcellularLocation>
        <location evidence="7">Cytoplasm</location>
    </subcellularLocation>
</comment>
<dbReference type="PANTHER" id="PTHR22594:SF5">
    <property type="entry name" value="ASPARTATE--TRNA LIGASE, MITOCHONDRIAL"/>
    <property type="match status" value="1"/>
</dbReference>
<comment type="function">
    <text evidence="7">Catalyzes the attachment of L-aspartate to tRNA(Asp) in a two-step reaction: L-aspartate is first activated by ATP to form Asp-AMP and then transferred to the acceptor end of tRNA(Asp).</text>
</comment>
<keyword evidence="3 7" id="KW-0547">Nucleotide-binding</keyword>
<evidence type="ECO:0000256" key="6">
    <source>
        <dbReference type="ARBA" id="ARBA00023146"/>
    </source>
</evidence>
<feature type="binding site" evidence="7">
    <location>
        <position position="482"/>
    </location>
    <ligand>
        <name>ATP</name>
        <dbReference type="ChEBI" id="CHEBI:30616"/>
    </ligand>
</feature>
<keyword evidence="5 7" id="KW-0648">Protein biosynthesis</keyword>
<feature type="domain" description="Aminoacyl-transfer RNA synthetases class-II family profile" evidence="8">
    <location>
        <begin position="150"/>
        <end position="555"/>
    </location>
</feature>
<comment type="catalytic activity">
    <reaction evidence="7">
        <text>tRNA(Asp) + L-aspartate + ATP = L-aspartyl-tRNA(Asp) + AMP + diphosphate</text>
        <dbReference type="Rhea" id="RHEA:19649"/>
        <dbReference type="Rhea" id="RHEA-COMP:9660"/>
        <dbReference type="Rhea" id="RHEA-COMP:9678"/>
        <dbReference type="ChEBI" id="CHEBI:29991"/>
        <dbReference type="ChEBI" id="CHEBI:30616"/>
        <dbReference type="ChEBI" id="CHEBI:33019"/>
        <dbReference type="ChEBI" id="CHEBI:78442"/>
        <dbReference type="ChEBI" id="CHEBI:78516"/>
        <dbReference type="ChEBI" id="CHEBI:456215"/>
        <dbReference type="EC" id="6.1.1.12"/>
    </reaction>
</comment>
<evidence type="ECO:0000259" key="8">
    <source>
        <dbReference type="PROSITE" id="PS50862"/>
    </source>
</evidence>
<dbReference type="InterPro" id="IPR029351">
    <property type="entry name" value="GAD_dom"/>
</dbReference>
<dbReference type="Pfam" id="PF00152">
    <property type="entry name" value="tRNA-synt_2"/>
    <property type="match status" value="1"/>
</dbReference>
<dbReference type="SUPFAM" id="SSF55261">
    <property type="entry name" value="GAD domain-like"/>
    <property type="match status" value="1"/>
</dbReference>
<evidence type="ECO:0000313" key="10">
    <source>
        <dbReference type="Proteomes" id="UP000250796"/>
    </source>
</evidence>
<feature type="binding site" evidence="7">
    <location>
        <position position="489"/>
    </location>
    <ligand>
        <name>L-aspartate</name>
        <dbReference type="ChEBI" id="CHEBI:29991"/>
    </ligand>
</feature>
<evidence type="ECO:0000256" key="2">
    <source>
        <dbReference type="ARBA" id="ARBA00022598"/>
    </source>
</evidence>
<dbReference type="NCBIfam" id="TIGR00459">
    <property type="entry name" value="aspS_bact"/>
    <property type="match status" value="1"/>
</dbReference>
<name>A0A7Z7LH77_9BACT</name>
<gene>
    <name evidence="7 9" type="primary">aspS</name>
    <name evidence="9" type="ORF">MESINF_2616</name>
</gene>
<dbReference type="PANTHER" id="PTHR22594">
    <property type="entry name" value="ASPARTYL/LYSYL-TRNA SYNTHETASE"/>
    <property type="match status" value="1"/>
</dbReference>
<dbReference type="CDD" id="cd04317">
    <property type="entry name" value="EcAspRS_like_N"/>
    <property type="match status" value="1"/>
</dbReference>
<dbReference type="InterPro" id="IPR002312">
    <property type="entry name" value="Asp/Asn-tRNA-synth_IIb"/>
</dbReference>
<feature type="binding site" evidence="7">
    <location>
        <begin position="534"/>
        <end position="537"/>
    </location>
    <ligand>
        <name>ATP</name>
        <dbReference type="ChEBI" id="CHEBI:30616"/>
    </ligand>
</feature>
<feature type="binding site" evidence="7">
    <location>
        <position position="447"/>
    </location>
    <ligand>
        <name>L-aspartate</name>
        <dbReference type="ChEBI" id="CHEBI:29991"/>
    </ligand>
</feature>
<dbReference type="InterPro" id="IPR004364">
    <property type="entry name" value="Aa-tRNA-synt_II"/>
</dbReference>
<dbReference type="GO" id="GO:0005737">
    <property type="term" value="C:cytoplasm"/>
    <property type="evidence" value="ECO:0007669"/>
    <property type="project" value="UniProtKB-SubCell"/>
</dbReference>
<dbReference type="HAMAP" id="MF_00044">
    <property type="entry name" value="Asp_tRNA_synth_type1"/>
    <property type="match status" value="1"/>
</dbReference>
<dbReference type="Gene3D" id="2.40.50.140">
    <property type="entry name" value="Nucleic acid-binding proteins"/>
    <property type="match status" value="1"/>
</dbReference>
<proteinExistence type="inferred from homology"/>
<comment type="similarity">
    <text evidence="1 7">Belongs to the class-II aminoacyl-tRNA synthetase family. Type 1 subfamily.</text>
</comment>
<comment type="subunit">
    <text evidence="7">Homodimer.</text>
</comment>
<dbReference type="SUPFAM" id="SSF50249">
    <property type="entry name" value="Nucleic acid-binding proteins"/>
    <property type="match status" value="1"/>
</dbReference>
<keyword evidence="7" id="KW-0963">Cytoplasm</keyword>
<reference evidence="9 10" key="1">
    <citation type="submission" date="2017-01" db="EMBL/GenBank/DDBJ databases">
        <authorList>
            <person name="Erauso G."/>
        </authorList>
    </citation>
    <scope>NUCLEOTIDE SEQUENCE [LARGE SCALE GENOMIC DNA]</scope>
    <source>
        <strain evidence="9">MESINF1</strain>
    </source>
</reference>
<evidence type="ECO:0000256" key="5">
    <source>
        <dbReference type="ARBA" id="ARBA00022917"/>
    </source>
</evidence>
<feature type="binding site" evidence="7">
    <location>
        <position position="175"/>
    </location>
    <ligand>
        <name>L-aspartate</name>
        <dbReference type="ChEBI" id="CHEBI:29991"/>
    </ligand>
</feature>
<comment type="caution">
    <text evidence="7">Lacks conserved residue(s) required for the propagation of feature annotation.</text>
</comment>
<dbReference type="InterPro" id="IPR012340">
    <property type="entry name" value="NA-bd_OB-fold"/>
</dbReference>
<organism evidence="9 10">
    <name type="scientific">Mesotoga infera</name>
    <dbReference type="NCBI Taxonomy" id="1236046"/>
    <lineage>
        <taxon>Bacteria</taxon>
        <taxon>Thermotogati</taxon>
        <taxon>Thermotogota</taxon>
        <taxon>Thermotogae</taxon>
        <taxon>Kosmotogales</taxon>
        <taxon>Kosmotogaceae</taxon>
        <taxon>Mesotoga</taxon>
    </lineage>
</organism>
<dbReference type="GO" id="GO:0006422">
    <property type="term" value="P:aspartyl-tRNA aminoacylation"/>
    <property type="evidence" value="ECO:0007669"/>
    <property type="project" value="UniProtKB-UniRule"/>
</dbReference>
<dbReference type="AlphaFoldDB" id="A0A7Z7LH77"/>
<dbReference type="Pfam" id="PF01336">
    <property type="entry name" value="tRNA_anti-codon"/>
    <property type="match status" value="1"/>
</dbReference>
<feature type="region of interest" description="Aspartate" evidence="7">
    <location>
        <begin position="199"/>
        <end position="202"/>
    </location>
</feature>
<dbReference type="PROSITE" id="PS50862">
    <property type="entry name" value="AA_TRNA_LIGASE_II"/>
    <property type="match status" value="1"/>
</dbReference>
<dbReference type="InterPro" id="IPR045864">
    <property type="entry name" value="aa-tRNA-synth_II/BPL/LPL"/>
</dbReference>
<dbReference type="GO" id="GO:0004815">
    <property type="term" value="F:aspartate-tRNA ligase activity"/>
    <property type="evidence" value="ECO:0007669"/>
    <property type="project" value="UniProtKB-UniRule"/>
</dbReference>
<dbReference type="InterPro" id="IPR004524">
    <property type="entry name" value="Asp-tRNA-ligase_1"/>
</dbReference>